<dbReference type="InterPro" id="IPR002591">
    <property type="entry name" value="Phosphodiest/P_Trfase"/>
</dbReference>
<dbReference type="PANTHER" id="PTHR10151:SF120">
    <property type="entry name" value="BIS(5'-ADENOSYL)-TRIPHOSPHATASE"/>
    <property type="match status" value="1"/>
</dbReference>
<dbReference type="Gene3D" id="3.40.720.10">
    <property type="entry name" value="Alkaline Phosphatase, subunit A"/>
    <property type="match status" value="1"/>
</dbReference>
<evidence type="ECO:0000313" key="2">
    <source>
        <dbReference type="Proteomes" id="UP000245921"/>
    </source>
</evidence>
<reference evidence="1 2" key="1">
    <citation type="submission" date="2018-05" db="EMBL/GenBank/DDBJ databases">
        <title>Genomic Encyclopedia of Type Strains, Phase IV (KMG-IV): sequencing the most valuable type-strain genomes for metagenomic binning, comparative biology and taxonomic classification.</title>
        <authorList>
            <person name="Goeker M."/>
        </authorList>
    </citation>
    <scope>NUCLEOTIDE SEQUENCE [LARGE SCALE GENOMIC DNA]</scope>
    <source>
        <strain evidence="1 2">DSM 24906</strain>
    </source>
</reference>
<dbReference type="Proteomes" id="UP000245921">
    <property type="component" value="Unassembled WGS sequence"/>
</dbReference>
<sequence length="418" mass="48675">MINKKSIDAIEKNRDSIKKFTKPDFKKYCFANIPGTISKLLGLNLNYSHLPEDTVGEYKTYKKVVFMFIDAFGWSFFERYKDQYPALKKLINNGIVSKITSQFPSTTSAHVTTIHTGKSVAESGVYEWFYYEPEVDDIIMPLLNSYARNTKSLLNDGYENNKLYPENNFYKKLKENGKNVYTYQPSRIIGSTYNDYILKDAEKIGFKTLSEGLIKLKNDIKTKDGLFFYYYPEIDSICHSYGPNSEEFDGEVHNFLTLLNDIFIEKLNSEDTAILISADHGQAYVDIQKPYYINIEIPEIENYIQKNKKGNLIVPSGSCRDFFLHIKPEYEDFVLNLLKEKLKNIADVRKTKDMMNEGYFGYNISEKFEKKVGNLVILAYEDNSVWWYEKGTFEVFLKGMHGGLFSEEMEIPFIFYNK</sequence>
<dbReference type="PANTHER" id="PTHR10151">
    <property type="entry name" value="ECTONUCLEOTIDE PYROPHOSPHATASE/PHOSPHODIESTERASE"/>
    <property type="match status" value="1"/>
</dbReference>
<proteinExistence type="predicted"/>
<organism evidence="1 2">
    <name type="scientific">Oceanotoga teriensis</name>
    <dbReference type="NCBI Taxonomy" id="515440"/>
    <lineage>
        <taxon>Bacteria</taxon>
        <taxon>Thermotogati</taxon>
        <taxon>Thermotogota</taxon>
        <taxon>Thermotogae</taxon>
        <taxon>Petrotogales</taxon>
        <taxon>Petrotogaceae</taxon>
        <taxon>Oceanotoga</taxon>
    </lineage>
</organism>
<keyword evidence="2" id="KW-1185">Reference proteome</keyword>
<evidence type="ECO:0000313" key="1">
    <source>
        <dbReference type="EMBL" id="PWJ95067.1"/>
    </source>
</evidence>
<accession>A0AA45C703</accession>
<dbReference type="SUPFAM" id="SSF53649">
    <property type="entry name" value="Alkaline phosphatase-like"/>
    <property type="match status" value="1"/>
</dbReference>
<name>A0AA45C703_9BACT</name>
<dbReference type="AlphaFoldDB" id="A0AA45C703"/>
<protein>
    <submittedName>
        <fullName evidence="1">AlkP superfamily pyrophosphatase or phosphodiesterase</fullName>
    </submittedName>
</protein>
<dbReference type="GO" id="GO:0016787">
    <property type="term" value="F:hydrolase activity"/>
    <property type="evidence" value="ECO:0007669"/>
    <property type="project" value="UniProtKB-ARBA"/>
</dbReference>
<dbReference type="InterPro" id="IPR017850">
    <property type="entry name" value="Alkaline_phosphatase_core_sf"/>
</dbReference>
<dbReference type="Pfam" id="PF01663">
    <property type="entry name" value="Phosphodiest"/>
    <property type="match status" value="1"/>
</dbReference>
<dbReference type="EMBL" id="QGGI01000007">
    <property type="protein sequence ID" value="PWJ95067.1"/>
    <property type="molecule type" value="Genomic_DNA"/>
</dbReference>
<comment type="caution">
    <text evidence="1">The sequence shown here is derived from an EMBL/GenBank/DDBJ whole genome shotgun (WGS) entry which is preliminary data.</text>
</comment>
<gene>
    <name evidence="1" type="ORF">C7380_10722</name>
</gene>
<dbReference type="RefSeq" id="WP_109604605.1">
    <property type="nucleotide sequence ID" value="NZ_QGGI01000007.1"/>
</dbReference>